<gene>
    <name evidence="2" type="ORF">PACLA_8A053113</name>
</gene>
<reference evidence="2" key="1">
    <citation type="submission" date="2020-04" db="EMBL/GenBank/DDBJ databases">
        <authorList>
            <person name="Alioto T."/>
            <person name="Alioto T."/>
            <person name="Gomez Garrido J."/>
        </authorList>
    </citation>
    <scope>NUCLEOTIDE SEQUENCE</scope>
    <source>
        <strain evidence="2">A484AB</strain>
    </source>
</reference>
<accession>A0A6S7G6G3</accession>
<dbReference type="AlphaFoldDB" id="A0A6S7G6G3"/>
<feature type="compositionally biased region" description="Basic and acidic residues" evidence="1">
    <location>
        <begin position="19"/>
        <end position="32"/>
    </location>
</feature>
<protein>
    <submittedName>
        <fullName evidence="2">Uncharacterized protein</fullName>
    </submittedName>
</protein>
<sequence>MKDASGPKRSLPNSDLDENDSKRGSEPKEKADKQKRKKLRKRRSSSSPEEDIIDGFVIASYSSLRNLEVVSPNTPDCLPVLVGGQNEEPVEAAANGIQEIEEEVPRLPTESNEEAFDVKAIENAVVRESSNGDVSKPEIDLSRQSPGQMTD</sequence>
<keyword evidence="3" id="KW-1185">Reference proteome</keyword>
<dbReference type="EMBL" id="CACRXK020001186">
    <property type="protein sequence ID" value="CAB3987518.1"/>
    <property type="molecule type" value="Genomic_DNA"/>
</dbReference>
<comment type="caution">
    <text evidence="2">The sequence shown here is derived from an EMBL/GenBank/DDBJ whole genome shotgun (WGS) entry which is preliminary data.</text>
</comment>
<feature type="compositionally biased region" description="Basic residues" evidence="1">
    <location>
        <begin position="33"/>
        <end position="44"/>
    </location>
</feature>
<feature type="non-terminal residue" evidence="2">
    <location>
        <position position="151"/>
    </location>
</feature>
<evidence type="ECO:0000256" key="1">
    <source>
        <dbReference type="SAM" id="MobiDB-lite"/>
    </source>
</evidence>
<dbReference type="Proteomes" id="UP001152795">
    <property type="component" value="Unassembled WGS sequence"/>
</dbReference>
<proteinExistence type="predicted"/>
<feature type="region of interest" description="Disordered" evidence="1">
    <location>
        <begin position="1"/>
        <end position="54"/>
    </location>
</feature>
<dbReference type="OrthoDB" id="10060000at2759"/>
<organism evidence="2 3">
    <name type="scientific">Paramuricea clavata</name>
    <name type="common">Red gorgonian</name>
    <name type="synonym">Violescent sea-whip</name>
    <dbReference type="NCBI Taxonomy" id="317549"/>
    <lineage>
        <taxon>Eukaryota</taxon>
        <taxon>Metazoa</taxon>
        <taxon>Cnidaria</taxon>
        <taxon>Anthozoa</taxon>
        <taxon>Octocorallia</taxon>
        <taxon>Malacalcyonacea</taxon>
        <taxon>Plexauridae</taxon>
        <taxon>Paramuricea</taxon>
    </lineage>
</organism>
<evidence type="ECO:0000313" key="2">
    <source>
        <dbReference type="EMBL" id="CAB3987518.1"/>
    </source>
</evidence>
<feature type="compositionally biased region" description="Polar residues" evidence="1">
    <location>
        <begin position="142"/>
        <end position="151"/>
    </location>
</feature>
<evidence type="ECO:0000313" key="3">
    <source>
        <dbReference type="Proteomes" id="UP001152795"/>
    </source>
</evidence>
<feature type="region of interest" description="Disordered" evidence="1">
    <location>
        <begin position="127"/>
        <end position="151"/>
    </location>
</feature>
<name>A0A6S7G6G3_PARCT</name>